<dbReference type="STRING" id="2880.D8LRI6"/>
<dbReference type="PANTHER" id="PTHR11266">
    <property type="entry name" value="PEROXISOMAL MEMBRANE PROTEIN 2, PXMP2 MPV17"/>
    <property type="match status" value="1"/>
</dbReference>
<comment type="subcellular location">
    <subcellularLocation>
        <location evidence="1">Membrane</location>
        <topology evidence="1">Multi-pass membrane protein</topology>
    </subcellularLocation>
</comment>
<dbReference type="OrthoDB" id="196537at2759"/>
<dbReference type="EMBL" id="FN649760">
    <property type="protein sequence ID" value="CBN75087.1"/>
    <property type="molecule type" value="Genomic_DNA"/>
</dbReference>
<proteinExistence type="inferred from homology"/>
<keyword evidence="4 7" id="KW-1133">Transmembrane helix</keyword>
<dbReference type="AlphaFoldDB" id="D8LRI6"/>
<dbReference type="GO" id="GO:0016020">
    <property type="term" value="C:membrane"/>
    <property type="evidence" value="ECO:0007669"/>
    <property type="project" value="UniProtKB-SubCell"/>
</dbReference>
<dbReference type="eggNOG" id="KOG1944">
    <property type="taxonomic scope" value="Eukaryota"/>
</dbReference>
<evidence type="ECO:0000256" key="5">
    <source>
        <dbReference type="ARBA" id="ARBA00023136"/>
    </source>
</evidence>
<dbReference type="InParanoid" id="D8LRI6"/>
<evidence type="ECO:0000313" key="9">
    <source>
        <dbReference type="Proteomes" id="UP000002630"/>
    </source>
</evidence>
<comment type="similarity">
    <text evidence="2">Belongs to the peroxisomal membrane protein PXMP2/4 family.</text>
</comment>
<organism evidence="8 9">
    <name type="scientific">Ectocarpus siliculosus</name>
    <name type="common">Brown alga</name>
    <name type="synonym">Conferva siliculosa</name>
    <dbReference type="NCBI Taxonomy" id="2880"/>
    <lineage>
        <taxon>Eukaryota</taxon>
        <taxon>Sar</taxon>
        <taxon>Stramenopiles</taxon>
        <taxon>Ochrophyta</taxon>
        <taxon>PX clade</taxon>
        <taxon>Phaeophyceae</taxon>
        <taxon>Ectocarpales</taxon>
        <taxon>Ectocarpaceae</taxon>
        <taxon>Ectocarpus</taxon>
    </lineage>
</organism>
<dbReference type="Pfam" id="PF04117">
    <property type="entry name" value="Mpv17_PMP22"/>
    <property type="match status" value="1"/>
</dbReference>
<gene>
    <name evidence="8" type="ORF">Esi_0066_0117</name>
</gene>
<keyword evidence="5 7" id="KW-0472">Membrane</keyword>
<feature type="transmembrane region" description="Helical" evidence="7">
    <location>
        <begin position="319"/>
        <end position="339"/>
    </location>
</feature>
<feature type="transmembrane region" description="Helical" evidence="7">
    <location>
        <begin position="12"/>
        <end position="33"/>
    </location>
</feature>
<dbReference type="GO" id="GO:0005737">
    <property type="term" value="C:cytoplasm"/>
    <property type="evidence" value="ECO:0007669"/>
    <property type="project" value="TreeGrafter"/>
</dbReference>
<feature type="compositionally biased region" description="Gly residues" evidence="6">
    <location>
        <begin position="109"/>
        <end position="134"/>
    </location>
</feature>
<keyword evidence="3 7" id="KW-0812">Transmembrane</keyword>
<dbReference type="PANTHER" id="PTHR11266:SF80">
    <property type="entry name" value="PEROXISOMAL MEMBRANE PROTEIN 2"/>
    <property type="match status" value="1"/>
</dbReference>
<evidence type="ECO:0000256" key="7">
    <source>
        <dbReference type="SAM" id="Phobius"/>
    </source>
</evidence>
<feature type="transmembrane region" description="Helical" evidence="7">
    <location>
        <begin position="240"/>
        <end position="261"/>
    </location>
</feature>
<keyword evidence="9" id="KW-1185">Reference proteome</keyword>
<name>D8LRI6_ECTSI</name>
<dbReference type="InterPro" id="IPR007248">
    <property type="entry name" value="Mpv17_PMP22"/>
</dbReference>
<accession>D8LRI6</accession>
<evidence type="ECO:0000256" key="2">
    <source>
        <dbReference type="ARBA" id="ARBA00006824"/>
    </source>
</evidence>
<feature type="region of interest" description="Disordered" evidence="6">
    <location>
        <begin position="103"/>
        <end position="170"/>
    </location>
</feature>
<evidence type="ECO:0000256" key="3">
    <source>
        <dbReference type="ARBA" id="ARBA00022692"/>
    </source>
</evidence>
<evidence type="ECO:0000313" key="8">
    <source>
        <dbReference type="EMBL" id="CBN75087.1"/>
    </source>
</evidence>
<evidence type="ECO:0000256" key="1">
    <source>
        <dbReference type="ARBA" id="ARBA00004141"/>
    </source>
</evidence>
<evidence type="ECO:0000256" key="4">
    <source>
        <dbReference type="ARBA" id="ARBA00022989"/>
    </source>
</evidence>
<dbReference type="Proteomes" id="UP000002630">
    <property type="component" value="Unassembled WGS sequence"/>
</dbReference>
<sequence>MTATGNREVHNLLSIMVVLLPATWSLLMPPTCFPSRFWVPRHAQVAPKMRCQGECGTTRAATAAANASRQASWGVGVSSWVAGATSFSRSAIHASTPEGVGAWWNGSSSAGGGAGGGGGNNGTDGGASAGGAMGEGDDAKGASDMNACSTQHRDRGERASSTVDMSGGEPKKSASFGPWVWLSAMWGMYAAWLRRSPLVAKAVTSGVLGLSGDMAAQFFEFQQKAESGRRGPFLKNNRRLTAVAIDSILITGPALHALYGLLECLIPTVGGGFVPAALHVVIDTFVFDPMFVASFFCVTGMLESRPLRKSILPALRREFWPAVQGSWLVSLLFCPLQFATFRYLPLEFRVLSVNACDIAWTSVMSYFSHKAVPAEGVLD</sequence>
<feature type="transmembrane region" description="Helical" evidence="7">
    <location>
        <begin position="273"/>
        <end position="298"/>
    </location>
</feature>
<evidence type="ECO:0000256" key="6">
    <source>
        <dbReference type="SAM" id="MobiDB-lite"/>
    </source>
</evidence>
<protein>
    <submittedName>
        <fullName evidence="8">Uncharacterized protein</fullName>
    </submittedName>
</protein>
<reference evidence="8 9" key="1">
    <citation type="journal article" date="2010" name="Nature">
        <title>The Ectocarpus genome and the independent evolution of multicellularity in brown algae.</title>
        <authorList>
            <person name="Cock J.M."/>
            <person name="Sterck L."/>
            <person name="Rouze P."/>
            <person name="Scornet D."/>
            <person name="Allen A.E."/>
            <person name="Amoutzias G."/>
            <person name="Anthouard V."/>
            <person name="Artiguenave F."/>
            <person name="Aury J.M."/>
            <person name="Badger J.H."/>
            <person name="Beszteri B."/>
            <person name="Billiau K."/>
            <person name="Bonnet E."/>
            <person name="Bothwell J.H."/>
            <person name="Bowler C."/>
            <person name="Boyen C."/>
            <person name="Brownlee C."/>
            <person name="Carrano C.J."/>
            <person name="Charrier B."/>
            <person name="Cho G.Y."/>
            <person name="Coelho S.M."/>
            <person name="Collen J."/>
            <person name="Corre E."/>
            <person name="Da Silva C."/>
            <person name="Delage L."/>
            <person name="Delaroque N."/>
            <person name="Dittami S.M."/>
            <person name="Doulbeau S."/>
            <person name="Elias M."/>
            <person name="Farnham G."/>
            <person name="Gachon C.M."/>
            <person name="Gschloessl B."/>
            <person name="Heesch S."/>
            <person name="Jabbari K."/>
            <person name="Jubin C."/>
            <person name="Kawai H."/>
            <person name="Kimura K."/>
            <person name="Kloareg B."/>
            <person name="Kupper F.C."/>
            <person name="Lang D."/>
            <person name="Le Bail A."/>
            <person name="Leblanc C."/>
            <person name="Lerouge P."/>
            <person name="Lohr M."/>
            <person name="Lopez P.J."/>
            <person name="Martens C."/>
            <person name="Maumus F."/>
            <person name="Michel G."/>
            <person name="Miranda-Saavedra D."/>
            <person name="Morales J."/>
            <person name="Moreau H."/>
            <person name="Motomura T."/>
            <person name="Nagasato C."/>
            <person name="Napoli C.A."/>
            <person name="Nelson D.R."/>
            <person name="Nyvall-Collen P."/>
            <person name="Peters A.F."/>
            <person name="Pommier C."/>
            <person name="Potin P."/>
            <person name="Poulain J."/>
            <person name="Quesneville H."/>
            <person name="Read B."/>
            <person name="Rensing S.A."/>
            <person name="Ritter A."/>
            <person name="Rousvoal S."/>
            <person name="Samanta M."/>
            <person name="Samson G."/>
            <person name="Schroeder D.C."/>
            <person name="Segurens B."/>
            <person name="Strittmatter M."/>
            <person name="Tonon T."/>
            <person name="Tregear J.W."/>
            <person name="Valentin K."/>
            <person name="von Dassow P."/>
            <person name="Yamagishi T."/>
            <person name="Van de Peer Y."/>
            <person name="Wincker P."/>
        </authorList>
    </citation>
    <scope>NUCLEOTIDE SEQUENCE [LARGE SCALE GENOMIC DNA]</scope>
    <source>
        <strain evidence="9">Ec32 / CCAP1310/4</strain>
    </source>
</reference>
<feature type="transmembrane region" description="Helical" evidence="7">
    <location>
        <begin position="174"/>
        <end position="192"/>
    </location>
</feature>